<dbReference type="Proteomes" id="UP000596661">
    <property type="component" value="Chromosome 1"/>
</dbReference>
<proteinExistence type="predicted"/>
<dbReference type="PANTHER" id="PTHR47074:SF11">
    <property type="entry name" value="REVERSE TRANSCRIPTASE-LIKE PROTEIN"/>
    <property type="match status" value="1"/>
</dbReference>
<dbReference type="InterPro" id="IPR002156">
    <property type="entry name" value="RNaseH_domain"/>
</dbReference>
<dbReference type="InterPro" id="IPR052929">
    <property type="entry name" value="RNase_H-like_EbsB-rel"/>
</dbReference>
<dbReference type="InterPro" id="IPR036397">
    <property type="entry name" value="RNaseH_sf"/>
</dbReference>
<dbReference type="OMA" id="IFMFWRA"/>
<evidence type="ECO:0000259" key="1">
    <source>
        <dbReference type="Pfam" id="PF13456"/>
    </source>
</evidence>
<reference evidence="3" key="1">
    <citation type="submission" date="2018-11" db="EMBL/GenBank/DDBJ databases">
        <authorList>
            <person name="Grassa J C."/>
        </authorList>
    </citation>
    <scope>NUCLEOTIDE SEQUENCE [LARGE SCALE GENOMIC DNA]</scope>
</reference>
<keyword evidence="4" id="KW-1185">Reference proteome</keyword>
<dbReference type="GO" id="GO:0003676">
    <property type="term" value="F:nucleic acid binding"/>
    <property type="evidence" value="ECO:0007669"/>
    <property type="project" value="InterPro"/>
</dbReference>
<dbReference type="EMBL" id="UZAU01000026">
    <property type="status" value="NOT_ANNOTATED_CDS"/>
    <property type="molecule type" value="Genomic_DNA"/>
</dbReference>
<feature type="domain" description="Reverse transcriptase zinc-binding" evidence="2">
    <location>
        <begin position="66"/>
        <end position="156"/>
    </location>
</feature>
<accession>A0A803NGP8</accession>
<dbReference type="GO" id="GO:0004523">
    <property type="term" value="F:RNA-DNA hybrid ribonuclease activity"/>
    <property type="evidence" value="ECO:0007669"/>
    <property type="project" value="InterPro"/>
</dbReference>
<name>A0A803NGP8_CANSA</name>
<dbReference type="Pfam" id="PF13456">
    <property type="entry name" value="RVT_3"/>
    <property type="match status" value="1"/>
</dbReference>
<evidence type="ECO:0000313" key="3">
    <source>
        <dbReference type="EnsemblPlants" id="cds.evm.model.01.1360"/>
    </source>
</evidence>
<dbReference type="Gene3D" id="3.30.420.10">
    <property type="entry name" value="Ribonuclease H-like superfamily/Ribonuclease H"/>
    <property type="match status" value="1"/>
</dbReference>
<dbReference type="Gramene" id="evm.model.01.1360">
    <property type="protein sequence ID" value="cds.evm.model.01.1360"/>
    <property type="gene ID" value="evm.TU.01.1360"/>
</dbReference>
<evidence type="ECO:0000313" key="4">
    <source>
        <dbReference type="Proteomes" id="UP000596661"/>
    </source>
</evidence>
<dbReference type="InterPro" id="IPR044730">
    <property type="entry name" value="RNase_H-like_dom_plant"/>
</dbReference>
<sequence length="411" mass="46852">MVVSSHPGLQGAVVNNLFRQEGGGWDMEILEDMFGQRDRNLISKVPSQLTHETDQIIWHLETSGLYTVKSAYMIIQQEKGWINEESITSFWKRVWTLKIPPKVKNMIWRAGTFCLPTMTQLITKKVAVNVVCPICNVEEEIIFHCLVTCQDVKCCWDRVGIGTHLLHGDNFLVWLKDIFERLEPDKRGLIATLCWAIWNARNEPVWKKKKVSALDIVASAKNYLNQWRNAQNFQIETPCPDLQKGDGAEHWTCPPVNSVKINIDAAIFEIEARSGMGVVARDDKGTFLEGFTKIYSEKLDPPLAETLSMREALSWLMNKNWQQVFLETDCLTVVKAIRSHVEMLSCFGIVIRDCRCLLKELKNVSLCFVKRLANMVVHSLARASICYLDRMFSLENVSAVVLPHLVANLEG</sequence>
<evidence type="ECO:0000259" key="2">
    <source>
        <dbReference type="Pfam" id="PF13966"/>
    </source>
</evidence>
<dbReference type="AlphaFoldDB" id="A0A803NGP8"/>
<protein>
    <recommendedName>
        <fullName evidence="5">RNase H type-1 domain-containing protein</fullName>
    </recommendedName>
</protein>
<reference evidence="3" key="2">
    <citation type="submission" date="2021-03" db="UniProtKB">
        <authorList>
            <consortium name="EnsemblPlants"/>
        </authorList>
    </citation>
    <scope>IDENTIFICATION</scope>
</reference>
<dbReference type="Pfam" id="PF13966">
    <property type="entry name" value="zf-RVT"/>
    <property type="match status" value="1"/>
</dbReference>
<dbReference type="CDD" id="cd06222">
    <property type="entry name" value="RNase_H_like"/>
    <property type="match status" value="1"/>
</dbReference>
<dbReference type="EnsemblPlants" id="evm.model.01.1360">
    <property type="protein sequence ID" value="cds.evm.model.01.1360"/>
    <property type="gene ID" value="evm.TU.01.1360"/>
</dbReference>
<feature type="domain" description="RNase H type-1" evidence="1">
    <location>
        <begin position="263"/>
        <end position="383"/>
    </location>
</feature>
<dbReference type="PANTHER" id="PTHR47074">
    <property type="entry name" value="BNAC02G40300D PROTEIN"/>
    <property type="match status" value="1"/>
</dbReference>
<organism evidence="3 4">
    <name type="scientific">Cannabis sativa</name>
    <name type="common">Hemp</name>
    <name type="synonym">Marijuana</name>
    <dbReference type="NCBI Taxonomy" id="3483"/>
    <lineage>
        <taxon>Eukaryota</taxon>
        <taxon>Viridiplantae</taxon>
        <taxon>Streptophyta</taxon>
        <taxon>Embryophyta</taxon>
        <taxon>Tracheophyta</taxon>
        <taxon>Spermatophyta</taxon>
        <taxon>Magnoliopsida</taxon>
        <taxon>eudicotyledons</taxon>
        <taxon>Gunneridae</taxon>
        <taxon>Pentapetalae</taxon>
        <taxon>rosids</taxon>
        <taxon>fabids</taxon>
        <taxon>Rosales</taxon>
        <taxon>Cannabaceae</taxon>
        <taxon>Cannabis</taxon>
    </lineage>
</organism>
<dbReference type="InterPro" id="IPR012337">
    <property type="entry name" value="RNaseH-like_sf"/>
</dbReference>
<dbReference type="InterPro" id="IPR026960">
    <property type="entry name" value="RVT-Znf"/>
</dbReference>
<evidence type="ECO:0008006" key="5">
    <source>
        <dbReference type="Google" id="ProtNLM"/>
    </source>
</evidence>
<dbReference type="SUPFAM" id="SSF53098">
    <property type="entry name" value="Ribonuclease H-like"/>
    <property type="match status" value="1"/>
</dbReference>